<keyword evidence="1" id="KW-0732">Signal</keyword>
<gene>
    <name evidence="2" type="ORF">GCM10010191_79740</name>
</gene>
<sequence length="79" mass="8364">MKRVMTGVLIAAVVGIGGGGTAAAQPSHDANARQGCRTYSSVTECGKLQLNQKQQACVTWAVQLGMTQRRADVECHAFE</sequence>
<organism evidence="2 3">
    <name type="scientific">Actinomadura vinacea</name>
    <dbReference type="NCBI Taxonomy" id="115336"/>
    <lineage>
        <taxon>Bacteria</taxon>
        <taxon>Bacillati</taxon>
        <taxon>Actinomycetota</taxon>
        <taxon>Actinomycetes</taxon>
        <taxon>Streptosporangiales</taxon>
        <taxon>Thermomonosporaceae</taxon>
        <taxon>Actinomadura</taxon>
    </lineage>
</organism>
<keyword evidence="3" id="KW-1185">Reference proteome</keyword>
<reference evidence="3" key="1">
    <citation type="journal article" date="2019" name="Int. J. Syst. Evol. Microbiol.">
        <title>The Global Catalogue of Microorganisms (GCM) 10K type strain sequencing project: providing services to taxonomists for standard genome sequencing and annotation.</title>
        <authorList>
            <consortium name="The Broad Institute Genomics Platform"/>
            <consortium name="The Broad Institute Genome Sequencing Center for Infectious Disease"/>
            <person name="Wu L."/>
            <person name="Ma J."/>
        </authorList>
    </citation>
    <scope>NUCLEOTIDE SEQUENCE [LARGE SCALE GENOMIC DNA]</scope>
    <source>
        <strain evidence="3">JCM 3325</strain>
    </source>
</reference>
<accession>A0ABP5XGV9</accession>
<feature type="signal peptide" evidence="1">
    <location>
        <begin position="1"/>
        <end position="24"/>
    </location>
</feature>
<protein>
    <submittedName>
        <fullName evidence="2">Uncharacterized protein</fullName>
    </submittedName>
</protein>
<evidence type="ECO:0000256" key="1">
    <source>
        <dbReference type="SAM" id="SignalP"/>
    </source>
</evidence>
<feature type="chain" id="PRO_5045077165" evidence="1">
    <location>
        <begin position="25"/>
        <end position="79"/>
    </location>
</feature>
<dbReference type="Proteomes" id="UP001501231">
    <property type="component" value="Unassembled WGS sequence"/>
</dbReference>
<comment type="caution">
    <text evidence="2">The sequence shown here is derived from an EMBL/GenBank/DDBJ whole genome shotgun (WGS) entry which is preliminary data.</text>
</comment>
<dbReference type="EMBL" id="BAAARW010000038">
    <property type="protein sequence ID" value="GAA2450015.1"/>
    <property type="molecule type" value="Genomic_DNA"/>
</dbReference>
<proteinExistence type="predicted"/>
<evidence type="ECO:0000313" key="3">
    <source>
        <dbReference type="Proteomes" id="UP001501231"/>
    </source>
</evidence>
<evidence type="ECO:0000313" key="2">
    <source>
        <dbReference type="EMBL" id="GAA2450015.1"/>
    </source>
</evidence>
<name>A0ABP5XGV9_9ACTN</name>